<keyword evidence="2" id="KW-1185">Reference proteome</keyword>
<reference evidence="1 2" key="1">
    <citation type="submission" date="2016-10" db="EMBL/GenBank/DDBJ databases">
        <title>The genome sequence of Colletotrichum fioriniae PJ7.</title>
        <authorList>
            <person name="Baroncelli R."/>
        </authorList>
    </citation>
    <scope>NUCLEOTIDE SEQUENCE [LARGE SCALE GENOMIC DNA]</scope>
    <source>
        <strain evidence="1 2">IMI 309622</strain>
    </source>
</reference>
<evidence type="ECO:0000313" key="2">
    <source>
        <dbReference type="Proteomes" id="UP001240678"/>
    </source>
</evidence>
<gene>
    <name evidence="1" type="ORF">CCOS01_10752</name>
</gene>
<dbReference type="Proteomes" id="UP001240678">
    <property type="component" value="Unassembled WGS sequence"/>
</dbReference>
<protein>
    <submittedName>
        <fullName evidence="1">Uncharacterized protein</fullName>
    </submittedName>
</protein>
<accession>A0AAI9YSG7</accession>
<organism evidence="1 2">
    <name type="scientific">Colletotrichum costaricense</name>
    <dbReference type="NCBI Taxonomy" id="1209916"/>
    <lineage>
        <taxon>Eukaryota</taxon>
        <taxon>Fungi</taxon>
        <taxon>Dikarya</taxon>
        <taxon>Ascomycota</taxon>
        <taxon>Pezizomycotina</taxon>
        <taxon>Sordariomycetes</taxon>
        <taxon>Hypocreomycetidae</taxon>
        <taxon>Glomerellales</taxon>
        <taxon>Glomerellaceae</taxon>
        <taxon>Colletotrichum</taxon>
        <taxon>Colletotrichum acutatum species complex</taxon>
    </lineage>
</organism>
<dbReference type="GeneID" id="85342453"/>
<dbReference type="RefSeq" id="XP_060310708.1">
    <property type="nucleotide sequence ID" value="XM_060458906.1"/>
</dbReference>
<dbReference type="AlphaFoldDB" id="A0AAI9YSG7"/>
<name>A0AAI9YSG7_9PEZI</name>
<evidence type="ECO:0000313" key="1">
    <source>
        <dbReference type="EMBL" id="KAK1520633.1"/>
    </source>
</evidence>
<sequence length="85" mass="9509">MKQRDGGAAHPFDAAVIPRRLTRRRCLLEEFWKPSPLGLASISWLHARATRPPHALNFAPAQRAALRVVESWDMKVVAKQTVPAS</sequence>
<proteinExistence type="predicted"/>
<comment type="caution">
    <text evidence="1">The sequence shown here is derived from an EMBL/GenBank/DDBJ whole genome shotgun (WGS) entry which is preliminary data.</text>
</comment>
<dbReference type="EMBL" id="MOOE01000011">
    <property type="protein sequence ID" value="KAK1520633.1"/>
    <property type="molecule type" value="Genomic_DNA"/>
</dbReference>